<keyword evidence="3" id="KW-1185">Reference proteome</keyword>
<evidence type="ECO:0000313" key="3">
    <source>
        <dbReference type="Proteomes" id="UP000195918"/>
    </source>
</evidence>
<dbReference type="Proteomes" id="UP000195918">
    <property type="component" value="Unassembled WGS sequence"/>
</dbReference>
<keyword evidence="1" id="KW-0812">Transmembrane</keyword>
<sequence length="117" mass="13689">MAMQSEFQRDISQMEKKLFGVSRRQFKAGVLLVIVSGIVVAEAFILPDWSFHIVAVLTALLLGAYPMLLLLDRWNEIKRKIQLYFIYEDCHYLTGQIRRYEASEFIQDSTIKETDRI</sequence>
<reference evidence="3" key="1">
    <citation type="submission" date="2017-02" db="EMBL/GenBank/DDBJ databases">
        <authorList>
            <person name="Dridi B."/>
        </authorList>
    </citation>
    <scope>NUCLEOTIDE SEQUENCE [LARGE SCALE GENOMIC DNA]</scope>
    <source>
        <strain evidence="3">bH819</strain>
    </source>
</reference>
<evidence type="ECO:0000313" key="2">
    <source>
        <dbReference type="EMBL" id="SLM87005.1"/>
    </source>
</evidence>
<dbReference type="EMBL" id="FWFD01000018">
    <property type="protein sequence ID" value="SLM87005.1"/>
    <property type="molecule type" value="Genomic_DNA"/>
</dbReference>
<organism evidence="2 3">
    <name type="scientific">Vagococcus fluvialis bH819</name>
    <dbReference type="NCBI Taxonomy" id="1255619"/>
    <lineage>
        <taxon>Bacteria</taxon>
        <taxon>Bacillati</taxon>
        <taxon>Bacillota</taxon>
        <taxon>Bacilli</taxon>
        <taxon>Lactobacillales</taxon>
        <taxon>Enterococcaceae</taxon>
        <taxon>Vagococcus</taxon>
    </lineage>
</organism>
<accession>A0A1X6WRV4</accession>
<dbReference type="OrthoDB" id="2188677at2"/>
<keyword evidence="1" id="KW-1133">Transmembrane helix</keyword>
<evidence type="ECO:0008006" key="4">
    <source>
        <dbReference type="Google" id="ProtNLM"/>
    </source>
</evidence>
<name>A0A1X6WRV4_9ENTE</name>
<protein>
    <recommendedName>
        <fullName evidence="4">PrgI family protein</fullName>
    </recommendedName>
</protein>
<dbReference type="AlphaFoldDB" id="A0A1X6WRV4"/>
<feature type="transmembrane region" description="Helical" evidence="1">
    <location>
        <begin position="26"/>
        <end position="45"/>
    </location>
</feature>
<proteinExistence type="predicted"/>
<evidence type="ECO:0000256" key="1">
    <source>
        <dbReference type="SAM" id="Phobius"/>
    </source>
</evidence>
<dbReference type="RefSeq" id="WP_086952631.1">
    <property type="nucleotide sequence ID" value="NZ_FWFD01000018.1"/>
</dbReference>
<gene>
    <name evidence="2" type="ORF">FM121_12985</name>
</gene>
<keyword evidence="1" id="KW-0472">Membrane</keyword>
<feature type="transmembrane region" description="Helical" evidence="1">
    <location>
        <begin position="51"/>
        <end position="71"/>
    </location>
</feature>